<dbReference type="SUPFAM" id="SSF46689">
    <property type="entry name" value="Homeodomain-like"/>
    <property type="match status" value="1"/>
</dbReference>
<protein>
    <submittedName>
        <fullName evidence="4">TetR/AcrR family transcriptional regulator</fullName>
    </submittedName>
</protein>
<dbReference type="OrthoDB" id="4541465at2"/>
<comment type="caution">
    <text evidence="4">The sequence shown here is derived from an EMBL/GenBank/DDBJ whole genome shotgun (WGS) entry which is preliminary data.</text>
</comment>
<evidence type="ECO:0000256" key="2">
    <source>
        <dbReference type="PROSITE-ProRule" id="PRU00335"/>
    </source>
</evidence>
<organism evidence="4 5">
    <name type="scientific">Natronospirillum operosum</name>
    <dbReference type="NCBI Taxonomy" id="2759953"/>
    <lineage>
        <taxon>Bacteria</taxon>
        <taxon>Pseudomonadati</taxon>
        <taxon>Pseudomonadota</taxon>
        <taxon>Gammaproteobacteria</taxon>
        <taxon>Oceanospirillales</taxon>
        <taxon>Natronospirillaceae</taxon>
        <taxon>Natronospirillum</taxon>
    </lineage>
</organism>
<dbReference type="Proteomes" id="UP000297475">
    <property type="component" value="Unassembled WGS sequence"/>
</dbReference>
<dbReference type="RefSeq" id="WP_135483586.1">
    <property type="nucleotide sequence ID" value="NZ_SRMF01000004.1"/>
</dbReference>
<proteinExistence type="predicted"/>
<evidence type="ECO:0000313" key="5">
    <source>
        <dbReference type="Proteomes" id="UP000297475"/>
    </source>
</evidence>
<evidence type="ECO:0000256" key="1">
    <source>
        <dbReference type="ARBA" id="ARBA00023125"/>
    </source>
</evidence>
<feature type="domain" description="HTH tetR-type" evidence="3">
    <location>
        <begin position="2"/>
        <end position="62"/>
    </location>
</feature>
<dbReference type="InterPro" id="IPR001647">
    <property type="entry name" value="HTH_TetR"/>
</dbReference>
<feature type="DNA-binding region" description="H-T-H motif" evidence="2">
    <location>
        <begin position="25"/>
        <end position="44"/>
    </location>
</feature>
<name>A0A4Z0WD91_9GAMM</name>
<dbReference type="EMBL" id="SRMF01000004">
    <property type="protein sequence ID" value="TGG92914.1"/>
    <property type="molecule type" value="Genomic_DNA"/>
</dbReference>
<evidence type="ECO:0000259" key="3">
    <source>
        <dbReference type="PROSITE" id="PS50977"/>
    </source>
</evidence>
<keyword evidence="5" id="KW-1185">Reference proteome</keyword>
<dbReference type="Gene3D" id="1.10.357.10">
    <property type="entry name" value="Tetracycline Repressor, domain 2"/>
    <property type="match status" value="1"/>
</dbReference>
<evidence type="ECO:0000313" key="4">
    <source>
        <dbReference type="EMBL" id="TGG92914.1"/>
    </source>
</evidence>
<sequence>MKVSREQWLAEGFRLLGQHGPEVLKIDRLCQHLQVSKGSFYHHFRGREAYVEALLAYWQARGTEAVIEALGSLSTPAQRSRELNEHLAQADLCPEIELRAWGHQNPQVAAVVAQVDRRRMDYVADLISARTGNAGRARIMARIAYAQFVGSQYLQHSISQEDWAQMDWLLQDMAEQYL</sequence>
<dbReference type="GO" id="GO:0003677">
    <property type="term" value="F:DNA binding"/>
    <property type="evidence" value="ECO:0007669"/>
    <property type="project" value="UniProtKB-UniRule"/>
</dbReference>
<dbReference type="InterPro" id="IPR009057">
    <property type="entry name" value="Homeodomain-like_sf"/>
</dbReference>
<dbReference type="Pfam" id="PF00440">
    <property type="entry name" value="TetR_N"/>
    <property type="match status" value="1"/>
</dbReference>
<accession>A0A4Z0WD91</accession>
<keyword evidence="1 2" id="KW-0238">DNA-binding</keyword>
<dbReference type="PROSITE" id="PS50977">
    <property type="entry name" value="HTH_TETR_2"/>
    <property type="match status" value="1"/>
</dbReference>
<gene>
    <name evidence="4" type="ORF">E4656_12390</name>
</gene>
<reference evidence="4 5" key="1">
    <citation type="submission" date="2019-04" db="EMBL/GenBank/DDBJ databases">
        <title>Natronospirillum operosus gen. nov., sp. nov., a haloalkaliphilic satellite isolated from decaying biomass of laboratory culture of cyanobacterium Geitlerinema sp. and proposal of Natronospirillaceae fam. nov. and Saccharospirillaceae fam. nov.</title>
        <authorList>
            <person name="Kevbrin V."/>
            <person name="Boltyanskaya Y."/>
            <person name="Koziaeva V."/>
            <person name="Grouzdev D.S."/>
            <person name="Park M."/>
            <person name="Cho J."/>
        </authorList>
    </citation>
    <scope>NUCLEOTIDE SEQUENCE [LARGE SCALE GENOMIC DNA]</scope>
    <source>
        <strain evidence="4 5">G-116</strain>
    </source>
</reference>
<dbReference type="AlphaFoldDB" id="A0A4Z0WD91"/>